<sequence length="35" mass="4140">MAKSRKAKRKKKKKTKEPERVVVENSKEARLLGRM</sequence>
<organism evidence="2 3">
    <name type="scientific">Lactuca virosa</name>
    <dbReference type="NCBI Taxonomy" id="75947"/>
    <lineage>
        <taxon>Eukaryota</taxon>
        <taxon>Viridiplantae</taxon>
        <taxon>Streptophyta</taxon>
        <taxon>Embryophyta</taxon>
        <taxon>Tracheophyta</taxon>
        <taxon>Spermatophyta</taxon>
        <taxon>Magnoliopsida</taxon>
        <taxon>eudicotyledons</taxon>
        <taxon>Gunneridae</taxon>
        <taxon>Pentapetalae</taxon>
        <taxon>asterids</taxon>
        <taxon>campanulids</taxon>
        <taxon>Asterales</taxon>
        <taxon>Asteraceae</taxon>
        <taxon>Cichorioideae</taxon>
        <taxon>Cichorieae</taxon>
        <taxon>Lactucinae</taxon>
        <taxon>Lactuca</taxon>
    </lineage>
</organism>
<dbReference type="EMBL" id="CAKMRJ010003334">
    <property type="protein sequence ID" value="CAH1431683.1"/>
    <property type="molecule type" value="Genomic_DNA"/>
</dbReference>
<evidence type="ECO:0000313" key="3">
    <source>
        <dbReference type="Proteomes" id="UP001157418"/>
    </source>
</evidence>
<feature type="compositionally biased region" description="Basic residues" evidence="1">
    <location>
        <begin position="1"/>
        <end position="15"/>
    </location>
</feature>
<evidence type="ECO:0000256" key="1">
    <source>
        <dbReference type="SAM" id="MobiDB-lite"/>
    </source>
</evidence>
<protein>
    <submittedName>
        <fullName evidence="2">Uncharacterized protein</fullName>
    </submittedName>
</protein>
<name>A0AAU9NCE8_9ASTR</name>
<proteinExistence type="predicted"/>
<dbReference type="AlphaFoldDB" id="A0AAU9NCE8"/>
<gene>
    <name evidence="2" type="ORF">LVIROSA_LOCUS18388</name>
</gene>
<feature type="region of interest" description="Disordered" evidence="1">
    <location>
        <begin position="1"/>
        <end position="21"/>
    </location>
</feature>
<reference evidence="2 3" key="1">
    <citation type="submission" date="2022-01" db="EMBL/GenBank/DDBJ databases">
        <authorList>
            <person name="Xiong W."/>
            <person name="Schranz E."/>
        </authorList>
    </citation>
    <scope>NUCLEOTIDE SEQUENCE [LARGE SCALE GENOMIC DNA]</scope>
</reference>
<keyword evidence="3" id="KW-1185">Reference proteome</keyword>
<comment type="caution">
    <text evidence="2">The sequence shown here is derived from an EMBL/GenBank/DDBJ whole genome shotgun (WGS) entry which is preliminary data.</text>
</comment>
<dbReference type="Proteomes" id="UP001157418">
    <property type="component" value="Unassembled WGS sequence"/>
</dbReference>
<accession>A0AAU9NCE8</accession>
<evidence type="ECO:0000313" key="2">
    <source>
        <dbReference type="EMBL" id="CAH1431683.1"/>
    </source>
</evidence>